<organism evidence="3 4">
    <name type="scientific">Cajanus cajan</name>
    <name type="common">Pigeon pea</name>
    <name type="synonym">Cajanus indicus</name>
    <dbReference type="NCBI Taxonomy" id="3821"/>
    <lineage>
        <taxon>Eukaryota</taxon>
        <taxon>Viridiplantae</taxon>
        <taxon>Streptophyta</taxon>
        <taxon>Embryophyta</taxon>
        <taxon>Tracheophyta</taxon>
        <taxon>Spermatophyta</taxon>
        <taxon>Magnoliopsida</taxon>
        <taxon>eudicotyledons</taxon>
        <taxon>Gunneridae</taxon>
        <taxon>Pentapetalae</taxon>
        <taxon>rosids</taxon>
        <taxon>fabids</taxon>
        <taxon>Fabales</taxon>
        <taxon>Fabaceae</taxon>
        <taxon>Papilionoideae</taxon>
        <taxon>50 kb inversion clade</taxon>
        <taxon>NPAAA clade</taxon>
        <taxon>indigoferoid/millettioid clade</taxon>
        <taxon>Phaseoleae</taxon>
        <taxon>Cajanus</taxon>
    </lineage>
</organism>
<gene>
    <name evidence="3" type="ORF">KK1_001298</name>
    <name evidence="2" type="ORF">KK1_037644</name>
</gene>
<evidence type="ECO:0000259" key="1">
    <source>
        <dbReference type="PROSITE" id="PS50878"/>
    </source>
</evidence>
<feature type="domain" description="Reverse transcriptase" evidence="1">
    <location>
        <begin position="1"/>
        <end position="67"/>
    </location>
</feature>
<dbReference type="EMBL" id="CM003613">
    <property type="protein sequence ID" value="KYP55093.1"/>
    <property type="molecule type" value="Genomic_DNA"/>
</dbReference>
<dbReference type="InterPro" id="IPR043128">
    <property type="entry name" value="Rev_trsase/Diguanyl_cyclase"/>
</dbReference>
<dbReference type="PANTHER" id="PTHR33064">
    <property type="entry name" value="POL PROTEIN"/>
    <property type="match status" value="1"/>
</dbReference>
<dbReference type="InterPro" id="IPR051320">
    <property type="entry name" value="Viral_Replic_Matur_Polypro"/>
</dbReference>
<proteinExistence type="predicted"/>
<dbReference type="InterPro" id="IPR043502">
    <property type="entry name" value="DNA/RNA_pol_sf"/>
</dbReference>
<dbReference type="AlphaFoldDB" id="A0A151SJY5"/>
<protein>
    <submittedName>
        <fullName evidence="3">Polyprotein</fullName>
    </submittedName>
</protein>
<dbReference type="Gene3D" id="3.30.70.270">
    <property type="match status" value="1"/>
</dbReference>
<reference evidence="3 4" key="1">
    <citation type="journal article" date="2012" name="Nat. Biotechnol.">
        <title>Draft genome sequence of pigeonpea (Cajanus cajan), an orphan legume crop of resource-poor farmers.</title>
        <authorList>
            <person name="Varshney R.K."/>
            <person name="Chen W."/>
            <person name="Li Y."/>
            <person name="Bharti A.K."/>
            <person name="Saxena R.K."/>
            <person name="Schlueter J.A."/>
            <person name="Donoghue M.T."/>
            <person name="Azam S."/>
            <person name="Fan G."/>
            <person name="Whaley A.M."/>
            <person name="Farmer A.D."/>
            <person name="Sheridan J."/>
            <person name="Iwata A."/>
            <person name="Tuteja R."/>
            <person name="Penmetsa R.V."/>
            <person name="Wu W."/>
            <person name="Upadhyaya H.D."/>
            <person name="Yang S.P."/>
            <person name="Shah T."/>
            <person name="Saxena K.B."/>
            <person name="Michael T."/>
            <person name="McCombie W.R."/>
            <person name="Yang B."/>
            <person name="Zhang G."/>
            <person name="Yang H."/>
            <person name="Wang J."/>
            <person name="Spillane C."/>
            <person name="Cook D.R."/>
            <person name="May G.D."/>
            <person name="Xu X."/>
            <person name="Jackson S.A."/>
        </authorList>
    </citation>
    <scope>NUCLEOTIDE SEQUENCE [LARGE SCALE GENOMIC DNA]</scope>
    <source>
        <strain evidence="4">cv. Asha</strain>
    </source>
</reference>
<dbReference type="PANTHER" id="PTHR33064:SF37">
    <property type="entry name" value="RIBONUCLEASE H"/>
    <property type="match status" value="1"/>
</dbReference>
<dbReference type="Proteomes" id="UP000075243">
    <property type="component" value="Chromosome 11"/>
</dbReference>
<dbReference type="SUPFAM" id="SSF56672">
    <property type="entry name" value="DNA/RNA polymerases"/>
    <property type="match status" value="1"/>
</dbReference>
<name>A0A151SJY5_CAJCA</name>
<evidence type="ECO:0000313" key="2">
    <source>
        <dbReference type="EMBL" id="KYP40995.1"/>
    </source>
</evidence>
<sequence>MNDIFYPRMKFALLVYLDDVLIFSNSINQHIEHLHAFINLVKENGLVFYAKKIKTFQTKIRFLGYKIYQGTTTPIQRSIEFADKFSNELKDKIQLQKFLGCVNYIADFIPILELFVPHYTLSYV</sequence>
<dbReference type="InterPro" id="IPR000477">
    <property type="entry name" value="RT_dom"/>
</dbReference>
<keyword evidence="4" id="KW-1185">Reference proteome</keyword>
<dbReference type="Pfam" id="PF00078">
    <property type="entry name" value="RVT_1"/>
    <property type="match status" value="1"/>
</dbReference>
<dbReference type="Gramene" id="C.cajan_01266.t">
    <property type="protein sequence ID" value="C.cajan_01266.t.cds1"/>
    <property type="gene ID" value="C.cajan_01266"/>
</dbReference>
<dbReference type="Gramene" id="C.cajan_34812.t">
    <property type="protein sequence ID" value="C.cajan_34812.t.cds1"/>
    <property type="gene ID" value="C.cajan_34812"/>
</dbReference>
<dbReference type="PROSITE" id="PS50878">
    <property type="entry name" value="RT_POL"/>
    <property type="match status" value="1"/>
</dbReference>
<dbReference type="EMBL" id="KQ483800">
    <property type="protein sequence ID" value="KYP40995.1"/>
    <property type="molecule type" value="Genomic_DNA"/>
</dbReference>
<evidence type="ECO:0000313" key="3">
    <source>
        <dbReference type="EMBL" id="KYP55093.1"/>
    </source>
</evidence>
<evidence type="ECO:0000313" key="4">
    <source>
        <dbReference type="Proteomes" id="UP000075243"/>
    </source>
</evidence>
<accession>A0A151SJY5</accession>